<comment type="caution">
    <text evidence="1">The sequence shown here is derived from an EMBL/GenBank/DDBJ whole genome shotgun (WGS) entry which is preliminary data.</text>
</comment>
<organism evidence="1 2">
    <name type="scientific">Trifolium medium</name>
    <dbReference type="NCBI Taxonomy" id="97028"/>
    <lineage>
        <taxon>Eukaryota</taxon>
        <taxon>Viridiplantae</taxon>
        <taxon>Streptophyta</taxon>
        <taxon>Embryophyta</taxon>
        <taxon>Tracheophyta</taxon>
        <taxon>Spermatophyta</taxon>
        <taxon>Magnoliopsida</taxon>
        <taxon>eudicotyledons</taxon>
        <taxon>Gunneridae</taxon>
        <taxon>Pentapetalae</taxon>
        <taxon>rosids</taxon>
        <taxon>fabids</taxon>
        <taxon>Fabales</taxon>
        <taxon>Fabaceae</taxon>
        <taxon>Papilionoideae</taxon>
        <taxon>50 kb inversion clade</taxon>
        <taxon>NPAAA clade</taxon>
        <taxon>Hologalegina</taxon>
        <taxon>IRL clade</taxon>
        <taxon>Trifolieae</taxon>
        <taxon>Trifolium</taxon>
    </lineage>
</organism>
<dbReference type="AlphaFoldDB" id="A0A392U6W5"/>
<dbReference type="EMBL" id="LXQA010752300">
    <property type="protein sequence ID" value="MCI69251.1"/>
    <property type="molecule type" value="Genomic_DNA"/>
</dbReference>
<keyword evidence="2" id="KW-1185">Reference proteome</keyword>
<evidence type="ECO:0000313" key="2">
    <source>
        <dbReference type="Proteomes" id="UP000265520"/>
    </source>
</evidence>
<dbReference type="Proteomes" id="UP000265520">
    <property type="component" value="Unassembled WGS sequence"/>
</dbReference>
<evidence type="ECO:0000313" key="1">
    <source>
        <dbReference type="EMBL" id="MCI69251.1"/>
    </source>
</evidence>
<reference evidence="1 2" key="1">
    <citation type="journal article" date="2018" name="Front. Plant Sci.">
        <title>Red Clover (Trifolium pratense) and Zigzag Clover (T. medium) - A Picture of Genomic Similarities and Differences.</title>
        <authorList>
            <person name="Dluhosova J."/>
            <person name="Istvanek J."/>
            <person name="Nedelnik J."/>
            <person name="Repkova J."/>
        </authorList>
    </citation>
    <scope>NUCLEOTIDE SEQUENCE [LARGE SCALE GENOMIC DNA]</scope>
    <source>
        <strain evidence="2">cv. 10/8</strain>
        <tissue evidence="1">Leaf</tissue>
    </source>
</reference>
<name>A0A392U6W5_9FABA</name>
<proteinExistence type="predicted"/>
<accession>A0A392U6W5</accession>
<protein>
    <submittedName>
        <fullName evidence="1">Uncharacterized protein</fullName>
    </submittedName>
</protein>
<sequence>SLSEQPATEVSGFQSTGEQWLALATRSLSDGIVRSATST</sequence>
<feature type="non-terminal residue" evidence="1">
    <location>
        <position position="1"/>
    </location>
</feature>